<sequence>MLRSCDLHPARLLLPPPPIPETMTGTTAIPEVQREIGALLATYGQPDDRAAWLQVANTLLPFAVFWLLAIASLRLTFPLAYGLTLLYTIAASGCLLRVFGIQHDCGHNSFFRSKIANETLGLVCSVLTITPYHYWKRSHAYHHAHVSNLDYREMGYITIKTVAEYERMTTGARWRYRLYQNPFIMFGLGSTIKFLVLQRLTYHIPRDWLKERRNVRNTNLAIALLWAMMIAIVGVQSFLLVQLPIVVFTSAAGVWIFYIQHVYEDTSLQPSERWDYATACLESCSYYALPQVLEWCALYNNIHHIHHACSRVPNYRIAKCFAAHAELRNVRHISLRESFASCAHLGLWDAESQRLVRVAEVELRLRDRENK</sequence>
<keyword evidence="4" id="KW-1133">Transmembrane helix</keyword>
<evidence type="ECO:0000259" key="5">
    <source>
        <dbReference type="Pfam" id="PF00487"/>
    </source>
</evidence>
<evidence type="ECO:0000313" key="7">
    <source>
        <dbReference type="Proteomes" id="UP000016960"/>
    </source>
</evidence>
<organism evidence="6 7">
    <name type="scientific">Rubidibacter lacunae KORDI 51-2</name>
    <dbReference type="NCBI Taxonomy" id="582515"/>
    <lineage>
        <taxon>Bacteria</taxon>
        <taxon>Bacillati</taxon>
        <taxon>Cyanobacteriota</taxon>
        <taxon>Cyanophyceae</taxon>
        <taxon>Oscillatoriophycideae</taxon>
        <taxon>Chroococcales</taxon>
        <taxon>Aphanothecaceae</taxon>
        <taxon>Rubidibacter</taxon>
    </lineage>
</organism>
<feature type="transmembrane region" description="Helical" evidence="4">
    <location>
        <begin position="178"/>
        <end position="197"/>
    </location>
</feature>
<feature type="transmembrane region" description="Helical" evidence="4">
    <location>
        <begin position="218"/>
        <end position="239"/>
    </location>
</feature>
<comment type="cofactor">
    <cofactor evidence="1">
        <name>Fe(2+)</name>
        <dbReference type="ChEBI" id="CHEBI:29033"/>
    </cofactor>
</comment>
<dbReference type="Proteomes" id="UP000016960">
    <property type="component" value="Unassembled WGS sequence"/>
</dbReference>
<feature type="transmembrane region" description="Helical" evidence="4">
    <location>
        <begin position="245"/>
        <end position="263"/>
    </location>
</feature>
<dbReference type="AlphaFoldDB" id="U5D7Z7"/>
<dbReference type="Pfam" id="PF00487">
    <property type="entry name" value="FA_desaturase"/>
    <property type="match status" value="1"/>
</dbReference>
<dbReference type="PANTHER" id="PTHR19353">
    <property type="entry name" value="FATTY ACID DESATURASE 2"/>
    <property type="match status" value="1"/>
</dbReference>
<accession>U5D7Z7</accession>
<evidence type="ECO:0000256" key="2">
    <source>
        <dbReference type="ARBA" id="ARBA00008749"/>
    </source>
</evidence>
<evidence type="ECO:0000256" key="3">
    <source>
        <dbReference type="ARBA" id="ARBA00023004"/>
    </source>
</evidence>
<keyword evidence="6" id="KW-0560">Oxidoreductase</keyword>
<dbReference type="PANTHER" id="PTHR19353:SF73">
    <property type="entry name" value="FATTY ACID DESATURASE"/>
    <property type="match status" value="1"/>
</dbReference>
<protein>
    <submittedName>
        <fullName evidence="6">Fatty acid desaturase</fullName>
        <ecNumber evidence="6">1.14.19.-</ecNumber>
    </submittedName>
</protein>
<name>U5D7Z7_9CHRO</name>
<dbReference type="FunCoup" id="U5D7Z7">
    <property type="interactions" value="275"/>
</dbReference>
<comment type="caution">
    <text evidence="6">The sequence shown here is derived from an EMBL/GenBank/DDBJ whole genome shotgun (WGS) entry which is preliminary data.</text>
</comment>
<evidence type="ECO:0000313" key="6">
    <source>
        <dbReference type="EMBL" id="ERN40748.1"/>
    </source>
</evidence>
<dbReference type="InParanoid" id="U5D7Z7"/>
<evidence type="ECO:0000256" key="1">
    <source>
        <dbReference type="ARBA" id="ARBA00001954"/>
    </source>
</evidence>
<dbReference type="STRING" id="582515.KR51_00027350"/>
<comment type="similarity">
    <text evidence="2">Belongs to the fatty acid desaturase type 2 family.</text>
</comment>
<dbReference type="OrthoDB" id="9769653at2"/>
<dbReference type="InterPro" id="IPR012171">
    <property type="entry name" value="Fatty_acid_desaturase"/>
</dbReference>
<dbReference type="GO" id="GO:0006629">
    <property type="term" value="P:lipid metabolic process"/>
    <property type="evidence" value="ECO:0007669"/>
    <property type="project" value="InterPro"/>
</dbReference>
<evidence type="ECO:0000256" key="4">
    <source>
        <dbReference type="SAM" id="Phobius"/>
    </source>
</evidence>
<feature type="domain" description="Fatty acid desaturase" evidence="5">
    <location>
        <begin position="81"/>
        <end position="326"/>
    </location>
</feature>
<keyword evidence="4" id="KW-0472">Membrane</keyword>
<dbReference type="InterPro" id="IPR005804">
    <property type="entry name" value="FA_desaturase_dom"/>
</dbReference>
<reference evidence="6 7" key="1">
    <citation type="submission" date="2013-05" db="EMBL/GenBank/DDBJ databases">
        <title>Draft genome sequence of Rubidibacter lacunae KORDI 51-2.</title>
        <authorList>
            <person name="Choi D.H."/>
            <person name="Noh J.H."/>
            <person name="Kwon K.-K."/>
            <person name="Lee J.-H."/>
            <person name="Ryu J.-Y."/>
        </authorList>
    </citation>
    <scope>NUCLEOTIDE SEQUENCE [LARGE SCALE GENOMIC DNA]</scope>
    <source>
        <strain evidence="6 7">KORDI 51-2</strain>
    </source>
</reference>
<dbReference type="eggNOG" id="COG3239">
    <property type="taxonomic scope" value="Bacteria"/>
</dbReference>
<feature type="transmembrane region" description="Helical" evidence="4">
    <location>
        <begin position="51"/>
        <end position="73"/>
    </location>
</feature>
<keyword evidence="7" id="KW-1185">Reference proteome</keyword>
<dbReference type="GO" id="GO:0016717">
    <property type="term" value="F:oxidoreductase activity, acting on paired donors, with oxidation of a pair of donors resulting in the reduction of molecular oxygen to two molecules of water"/>
    <property type="evidence" value="ECO:0007669"/>
    <property type="project" value="TreeGrafter"/>
</dbReference>
<dbReference type="GO" id="GO:0016020">
    <property type="term" value="C:membrane"/>
    <property type="evidence" value="ECO:0007669"/>
    <property type="project" value="TreeGrafter"/>
</dbReference>
<keyword evidence="4" id="KW-0812">Transmembrane</keyword>
<keyword evidence="3" id="KW-0408">Iron</keyword>
<dbReference type="EC" id="1.14.19.-" evidence="6"/>
<feature type="transmembrane region" description="Helical" evidence="4">
    <location>
        <begin position="79"/>
        <end position="99"/>
    </location>
</feature>
<dbReference type="EMBL" id="ASSJ01000070">
    <property type="protein sequence ID" value="ERN40748.1"/>
    <property type="molecule type" value="Genomic_DNA"/>
</dbReference>
<proteinExistence type="inferred from homology"/>
<gene>
    <name evidence="6" type="ORF">KR51_00027350</name>
</gene>